<accession>W0HUN4</accession>
<proteinExistence type="predicted"/>
<dbReference type="RefSeq" id="WP_025421379.1">
    <property type="nucleotide sequence ID" value="NZ_CP006569.1"/>
</dbReference>
<dbReference type="Proteomes" id="UP000019028">
    <property type="component" value="Chromosome"/>
</dbReference>
<dbReference type="AlphaFoldDB" id="W0HUN4"/>
<reference evidence="1 2" key="1">
    <citation type="journal article" date="2014" name="Genome Biol. Evol.">
        <title>Genome degeneration and adaptation in a nascent stage of symbiosis.</title>
        <authorList>
            <person name="Oakeson K.F."/>
            <person name="Gil R."/>
            <person name="Clayton A.L."/>
            <person name="Dunn D.M."/>
            <person name="von Niederhausern A.C."/>
            <person name="Hamil C."/>
            <person name="Aoyagi A."/>
            <person name="Duval B."/>
            <person name="Baca A."/>
            <person name="Silva F.J."/>
            <person name="Vallier A."/>
            <person name="Jackson D.G."/>
            <person name="Latorre A."/>
            <person name="Weiss R.B."/>
            <person name="Heddi A."/>
            <person name="Moya A."/>
            <person name="Dale C."/>
        </authorList>
    </citation>
    <scope>NUCLEOTIDE SEQUENCE [LARGE SCALE GENOMIC DNA]</scope>
    <source>
        <strain evidence="1 2">HS1</strain>
    </source>
</reference>
<sequence>MPLFTPDATMPPSLYYSAGEAHPLATLAVDTIDHIVSDLRIHSSEREHYVTGWMGAHSVVIIHHYQDKRGTASGLVLTKEGELRLSVQSITFRIPKFLLWMSLRRRPRTMALITYGQLGERQSPLVQYSQLTDKALKQRLEQEWQALNDYVGMACYQLENDQPLWRTLMDSLSADALAQWVDSSRFDDKRLQQDGDFTGFWAGNVFISRRQGAVPALQLLWRDAQNQIQPGYIYTLAASTAQAEANAQAQSRPALLIRPQRAETSFMLNAFDARHLQLAHDLLTYAAGILEGVSPPLMEMMDRSDTLPHA</sequence>
<organism evidence="1 2">
    <name type="scientific">Sodalis praecaptivus</name>
    <dbReference type="NCBI Taxonomy" id="1239307"/>
    <lineage>
        <taxon>Bacteria</taxon>
        <taxon>Pseudomonadati</taxon>
        <taxon>Pseudomonadota</taxon>
        <taxon>Gammaproteobacteria</taxon>
        <taxon>Enterobacterales</taxon>
        <taxon>Bruguierivoracaceae</taxon>
        <taxon>Sodalis</taxon>
    </lineage>
</organism>
<dbReference type="EMBL" id="CP006569">
    <property type="protein sequence ID" value="AHF76247.1"/>
    <property type="molecule type" value="Genomic_DNA"/>
</dbReference>
<gene>
    <name evidence="1" type="ORF">Sant_1178</name>
</gene>
<keyword evidence="2" id="KW-1185">Reference proteome</keyword>
<dbReference type="HOGENOM" id="CLU_084493_0_0_6"/>
<protein>
    <submittedName>
        <fullName evidence="1">Uncharacterized protein</fullName>
    </submittedName>
</protein>
<name>W0HUN4_9GAMM</name>
<evidence type="ECO:0000313" key="2">
    <source>
        <dbReference type="Proteomes" id="UP000019028"/>
    </source>
</evidence>
<evidence type="ECO:0000313" key="1">
    <source>
        <dbReference type="EMBL" id="AHF76247.1"/>
    </source>
</evidence>
<dbReference type="KEGG" id="sod:Sant_1178"/>